<reference evidence="1" key="1">
    <citation type="journal article" date="2015" name="Nature">
        <title>Complex archaea that bridge the gap between prokaryotes and eukaryotes.</title>
        <authorList>
            <person name="Spang A."/>
            <person name="Saw J.H."/>
            <person name="Jorgensen S.L."/>
            <person name="Zaremba-Niedzwiedzka K."/>
            <person name="Martijn J."/>
            <person name="Lind A.E."/>
            <person name="van Eijk R."/>
            <person name="Schleper C."/>
            <person name="Guy L."/>
            <person name="Ettema T.J."/>
        </authorList>
    </citation>
    <scope>NUCLEOTIDE SEQUENCE</scope>
</reference>
<protein>
    <submittedName>
        <fullName evidence="1">Uncharacterized protein</fullName>
    </submittedName>
</protein>
<name>A0A0F9LJ25_9ZZZZ</name>
<accession>A0A0F9LJ25</accession>
<evidence type="ECO:0000313" key="1">
    <source>
        <dbReference type="EMBL" id="KKM87216.1"/>
    </source>
</evidence>
<sequence>MQFIPFATETLAFDATSFESTYATQLTAEPDVNGWLQDFKTRKASIGAGFETDKGCQALCGKIEKRKVKWDRVIAAAAWKTANPGAHAAWMTTNAALIAAGAPGERDT</sequence>
<organism evidence="1">
    <name type="scientific">marine sediment metagenome</name>
    <dbReference type="NCBI Taxonomy" id="412755"/>
    <lineage>
        <taxon>unclassified sequences</taxon>
        <taxon>metagenomes</taxon>
        <taxon>ecological metagenomes</taxon>
    </lineage>
</organism>
<dbReference type="AlphaFoldDB" id="A0A0F9LJ25"/>
<proteinExistence type="predicted"/>
<dbReference type="EMBL" id="LAZR01007135">
    <property type="protein sequence ID" value="KKM87216.1"/>
    <property type="molecule type" value="Genomic_DNA"/>
</dbReference>
<comment type="caution">
    <text evidence="1">The sequence shown here is derived from an EMBL/GenBank/DDBJ whole genome shotgun (WGS) entry which is preliminary data.</text>
</comment>
<gene>
    <name evidence="1" type="ORF">LCGC14_1271240</name>
</gene>